<feature type="non-terminal residue" evidence="2">
    <location>
        <position position="309"/>
    </location>
</feature>
<evidence type="ECO:0000313" key="2">
    <source>
        <dbReference type="EMBL" id="KFM64579.1"/>
    </source>
</evidence>
<dbReference type="InterPro" id="IPR010721">
    <property type="entry name" value="UstE-like"/>
</dbReference>
<dbReference type="Proteomes" id="UP000054359">
    <property type="component" value="Unassembled WGS sequence"/>
</dbReference>
<dbReference type="OrthoDB" id="67965at2759"/>
<feature type="transmembrane region" description="Helical" evidence="1">
    <location>
        <begin position="62"/>
        <end position="84"/>
    </location>
</feature>
<dbReference type="Gene3D" id="1.20.120.1630">
    <property type="match status" value="1"/>
</dbReference>
<protein>
    <submittedName>
        <fullName evidence="2">Uncharacterized protein</fullName>
    </submittedName>
</protein>
<evidence type="ECO:0000313" key="3">
    <source>
        <dbReference type="Proteomes" id="UP000054359"/>
    </source>
</evidence>
<accession>A0A087THJ0</accession>
<name>A0A087THJ0_STEMI</name>
<keyword evidence="1" id="KW-1133">Transmembrane helix</keyword>
<dbReference type="PANTHER" id="PTHR32251:SF15">
    <property type="entry name" value="3-OXO-5-ALPHA-STEROID 4-DEHYDROGENASE (DUF1295)"/>
    <property type="match status" value="1"/>
</dbReference>
<keyword evidence="3" id="KW-1185">Reference proteome</keyword>
<gene>
    <name evidence="2" type="ORF">X975_10942</name>
</gene>
<dbReference type="Pfam" id="PF06966">
    <property type="entry name" value="DUF1295"/>
    <property type="match status" value="1"/>
</dbReference>
<sequence length="309" mass="35227">MAVKILDEDHLLISAIITVGMQLIFFFIAASFQFDKITDFAGGTNFIIIAILTFVLSQTYELRQLLVTIFVCIWGLRLSGFLLYRIIKIGRDKRFDDRRSNVIRFAVFWTFQAIWVFTVSLPVIFINSPRKSAPAVNPTPMTTLDIVGTTMFVVGFLCESISDIQKFQFKENPSTKGRWCDAGLWKYSRHPNYFGEILLWWGIFVISVNAIRGVEWVAILSPIFTTAIILFLSGIPLLERNADERFRNIEEYRIYKATTSPLIPLPPTVYADIPTLFKVLLFCEFPLYNYLDPSKDAVESGEASGPTPT</sequence>
<dbReference type="PANTHER" id="PTHR32251">
    <property type="entry name" value="3-OXO-5-ALPHA-STEROID 4-DEHYDROGENASE"/>
    <property type="match status" value="1"/>
</dbReference>
<keyword evidence="1" id="KW-0812">Transmembrane</keyword>
<organism evidence="2 3">
    <name type="scientific">Stegodyphus mimosarum</name>
    <name type="common">African social velvet spider</name>
    <dbReference type="NCBI Taxonomy" id="407821"/>
    <lineage>
        <taxon>Eukaryota</taxon>
        <taxon>Metazoa</taxon>
        <taxon>Ecdysozoa</taxon>
        <taxon>Arthropoda</taxon>
        <taxon>Chelicerata</taxon>
        <taxon>Arachnida</taxon>
        <taxon>Araneae</taxon>
        <taxon>Araneomorphae</taxon>
        <taxon>Entelegynae</taxon>
        <taxon>Eresoidea</taxon>
        <taxon>Eresidae</taxon>
        <taxon>Stegodyphus</taxon>
    </lineage>
</organism>
<dbReference type="GO" id="GO:0016020">
    <property type="term" value="C:membrane"/>
    <property type="evidence" value="ECO:0007669"/>
    <property type="project" value="TreeGrafter"/>
</dbReference>
<feature type="transmembrane region" description="Helical" evidence="1">
    <location>
        <begin position="105"/>
        <end position="126"/>
    </location>
</feature>
<feature type="transmembrane region" description="Helical" evidence="1">
    <location>
        <begin position="146"/>
        <end position="164"/>
    </location>
</feature>
<feature type="transmembrane region" description="Helical" evidence="1">
    <location>
        <begin position="193"/>
        <end position="211"/>
    </location>
</feature>
<keyword evidence="1" id="KW-0472">Membrane</keyword>
<dbReference type="PROSITE" id="PS50244">
    <property type="entry name" value="S5A_REDUCTASE"/>
    <property type="match status" value="1"/>
</dbReference>
<feature type="transmembrane region" description="Helical" evidence="1">
    <location>
        <begin position="217"/>
        <end position="238"/>
    </location>
</feature>
<dbReference type="EMBL" id="KK115251">
    <property type="protein sequence ID" value="KFM64579.1"/>
    <property type="molecule type" value="Genomic_DNA"/>
</dbReference>
<reference evidence="2 3" key="1">
    <citation type="submission" date="2013-11" db="EMBL/GenBank/DDBJ databases">
        <title>Genome sequencing of Stegodyphus mimosarum.</title>
        <authorList>
            <person name="Bechsgaard J."/>
        </authorList>
    </citation>
    <scope>NUCLEOTIDE SEQUENCE [LARGE SCALE GENOMIC DNA]</scope>
</reference>
<evidence type="ECO:0000256" key="1">
    <source>
        <dbReference type="SAM" id="Phobius"/>
    </source>
</evidence>
<feature type="transmembrane region" description="Helical" evidence="1">
    <location>
        <begin position="12"/>
        <end position="30"/>
    </location>
</feature>
<dbReference type="OMA" id="VWWGIFI"/>
<proteinExistence type="predicted"/>
<feature type="transmembrane region" description="Helical" evidence="1">
    <location>
        <begin position="37"/>
        <end position="56"/>
    </location>
</feature>
<dbReference type="AlphaFoldDB" id="A0A087THJ0"/>